<evidence type="ECO:0000313" key="11">
    <source>
        <dbReference type="JaponicusDB" id="SJAG_02667"/>
    </source>
</evidence>
<dbReference type="PANTHER" id="PTHR12708:SF0">
    <property type="entry name" value="DNA POLYMERASE EPSILON SUBUNIT 2"/>
    <property type="match status" value="1"/>
</dbReference>
<dbReference type="GO" id="GO:0042276">
    <property type="term" value="P:error-prone translesion synthesis"/>
    <property type="evidence" value="ECO:0000318"/>
    <property type="project" value="GO_Central"/>
</dbReference>
<dbReference type="InterPro" id="IPR016266">
    <property type="entry name" value="POLE2"/>
</dbReference>
<dbReference type="AlphaFoldDB" id="B6K0V2"/>
<dbReference type="OrthoDB" id="10254730at2759"/>
<dbReference type="GeneID" id="7047770"/>
<reference evidence="10 12" key="1">
    <citation type="journal article" date="2011" name="Science">
        <title>Comparative functional genomics of the fission yeasts.</title>
        <authorList>
            <person name="Rhind N."/>
            <person name="Chen Z."/>
            <person name="Yassour M."/>
            <person name="Thompson D.A."/>
            <person name="Haas B.J."/>
            <person name="Habib N."/>
            <person name="Wapinski I."/>
            <person name="Roy S."/>
            <person name="Lin M.F."/>
            <person name="Heiman D.I."/>
            <person name="Young S.K."/>
            <person name="Furuya K."/>
            <person name="Guo Y."/>
            <person name="Pidoux A."/>
            <person name="Chen H.M."/>
            <person name="Robbertse B."/>
            <person name="Goldberg J.M."/>
            <person name="Aoki K."/>
            <person name="Bayne E.H."/>
            <person name="Berlin A.M."/>
            <person name="Desjardins C.A."/>
            <person name="Dobbs E."/>
            <person name="Dukaj L."/>
            <person name="Fan L."/>
            <person name="FitzGerald M.G."/>
            <person name="French C."/>
            <person name="Gujja S."/>
            <person name="Hansen K."/>
            <person name="Keifenheim D."/>
            <person name="Levin J.Z."/>
            <person name="Mosher R.A."/>
            <person name="Mueller C.A."/>
            <person name="Pfiffner J."/>
            <person name="Priest M."/>
            <person name="Russ C."/>
            <person name="Smialowska A."/>
            <person name="Swoboda P."/>
            <person name="Sykes S.M."/>
            <person name="Vaughn M."/>
            <person name="Vengrova S."/>
            <person name="Yoder R."/>
            <person name="Zeng Q."/>
            <person name="Allshire R."/>
            <person name="Baulcombe D."/>
            <person name="Birren B.W."/>
            <person name="Brown W."/>
            <person name="Ekwall K."/>
            <person name="Kellis M."/>
            <person name="Leatherwood J."/>
            <person name="Levin H."/>
            <person name="Margalit H."/>
            <person name="Martienssen R."/>
            <person name="Nieduszynski C.A."/>
            <person name="Spatafora J.W."/>
            <person name="Friedman N."/>
            <person name="Dalgaard J.Z."/>
            <person name="Baumann P."/>
            <person name="Niki H."/>
            <person name="Regev A."/>
            <person name="Nusbaum C."/>
        </authorList>
    </citation>
    <scope>NUCLEOTIDE SEQUENCE [LARGE SCALE GENOMIC DNA]</scope>
    <source>
        <strain evidence="12">yFS275 / FY16936</strain>
    </source>
</reference>
<dbReference type="OMA" id="FFCEGCF"/>
<dbReference type="GO" id="GO:0140529">
    <property type="term" value="P:CMG complex assembly"/>
    <property type="evidence" value="ECO:0007669"/>
    <property type="project" value="EnsemblFungi"/>
</dbReference>
<feature type="region of interest" description="Disordered" evidence="8">
    <location>
        <begin position="484"/>
        <end position="506"/>
    </location>
</feature>
<name>B6K0V2_SCHJY</name>
<evidence type="ECO:0000313" key="10">
    <source>
        <dbReference type="EMBL" id="EEB07573.1"/>
    </source>
</evidence>
<dbReference type="JaponicusDB" id="SJAG_02667">
    <property type="gene designation" value="dpb2"/>
</dbReference>
<sequence>MTNPTSIQKILSRETPKNGEKSHFVIKTTQFRPIAFRVFTKKYNLNLNRKSLECLSTYVANRLGSTWKTNCESVLDEIARTWKRMHESTPIVSHELLVPILNSLTVPHEPQNVELARMPSIDPAAVLNRSRGSEIKVNVDVKSQFKVIDAFKMPYYEYQSSRRFFERSTKKLSLLPQAESFTNMYQRRLQVIQHRISQNDAFQSTSFHRTFSNGGQTSITPIRSLLGRAGSDFLLFGQLNLRPDGKPWLEDLDSQVELDVSQCAWGMGWFFPGCLVLVNGQFLENGKFLVFEVCHPPIEKRDATLRHQANLDTLGLNLDTNQLAYIRRAEREFQNAYFVICADLHLDDRQTFIALEKMLGMYENNIDELPVTFIFCGSFYSTAFHNTGTSLQYKEHFNEFATLLEKFPGICKDCQLVFIPGPNDPWTCNGISMLPQQPIPPYFVNRIRRVSKNAIFTSNPSRISFFSREIVIFRDNITGRFQRNSFHVEKPERPTTSDKREDASSLEVHQTQLKRKLVKTLLDQAHLSPFLHWKRPVLWDYDYALSLYPVPDCMAIVDTSIPAFNVHYAGCTSFNPGALIVGNYISWQEVRPLVKQVKCIKEHL</sequence>
<evidence type="ECO:0000256" key="6">
    <source>
        <dbReference type="ARBA" id="ARBA00023242"/>
    </source>
</evidence>
<proteinExistence type="inferred from homology"/>
<keyword evidence="12" id="KW-1185">Reference proteome</keyword>
<dbReference type="STRING" id="402676.B6K0V2"/>
<dbReference type="InterPro" id="IPR007185">
    <property type="entry name" value="DNA_pol_a/d/e_bsu"/>
</dbReference>
<organism evidence="10 12">
    <name type="scientific">Schizosaccharomyces japonicus (strain yFS275 / FY16936)</name>
    <name type="common">Fission yeast</name>
    <dbReference type="NCBI Taxonomy" id="402676"/>
    <lineage>
        <taxon>Eukaryota</taxon>
        <taxon>Fungi</taxon>
        <taxon>Dikarya</taxon>
        <taxon>Ascomycota</taxon>
        <taxon>Taphrinomycotina</taxon>
        <taxon>Schizosaccharomycetes</taxon>
        <taxon>Schizosaccharomycetales</taxon>
        <taxon>Schizosaccharomycetaceae</taxon>
        <taxon>Schizosaccharomyces</taxon>
    </lineage>
</organism>
<feature type="compositionally biased region" description="Basic and acidic residues" evidence="8">
    <location>
        <begin position="486"/>
        <end position="503"/>
    </location>
</feature>
<dbReference type="GO" id="GO:0000785">
    <property type="term" value="C:chromatin"/>
    <property type="evidence" value="ECO:0007669"/>
    <property type="project" value="EnsemblFungi"/>
</dbReference>
<dbReference type="GO" id="GO:0003677">
    <property type="term" value="F:DNA binding"/>
    <property type="evidence" value="ECO:0007669"/>
    <property type="project" value="UniProtKB-KW"/>
</dbReference>
<keyword evidence="4" id="KW-0235">DNA replication</keyword>
<comment type="similarity">
    <text evidence="2">Belongs to the DNA polymerase epsilon subunit B family.</text>
</comment>
<gene>
    <name evidence="11" type="primary">dpb2</name>
    <name evidence="10" type="ORF">SJAG_02667</name>
</gene>
<dbReference type="RefSeq" id="XP_002173866.1">
    <property type="nucleotide sequence ID" value="XM_002173830.2"/>
</dbReference>
<evidence type="ECO:0000256" key="4">
    <source>
        <dbReference type="ARBA" id="ARBA00022705"/>
    </source>
</evidence>
<dbReference type="Proteomes" id="UP000001744">
    <property type="component" value="Unassembled WGS sequence"/>
</dbReference>
<dbReference type="GO" id="GO:0006261">
    <property type="term" value="P:DNA-templated DNA replication"/>
    <property type="evidence" value="ECO:0000318"/>
    <property type="project" value="GO_Central"/>
</dbReference>
<dbReference type="Gene3D" id="3.60.21.50">
    <property type="match status" value="1"/>
</dbReference>
<evidence type="ECO:0000256" key="3">
    <source>
        <dbReference type="ARBA" id="ARBA00016011"/>
    </source>
</evidence>
<evidence type="ECO:0000256" key="1">
    <source>
        <dbReference type="ARBA" id="ARBA00004123"/>
    </source>
</evidence>
<evidence type="ECO:0000256" key="8">
    <source>
        <dbReference type="SAM" id="MobiDB-lite"/>
    </source>
</evidence>
<dbReference type="HOGENOM" id="CLU_010628_1_0_1"/>
<evidence type="ECO:0000256" key="7">
    <source>
        <dbReference type="ARBA" id="ARBA00032930"/>
    </source>
</evidence>
<dbReference type="VEuPathDB" id="FungiDB:SJAG_02667"/>
<keyword evidence="6" id="KW-0539">Nucleus</keyword>
<evidence type="ECO:0000259" key="9">
    <source>
        <dbReference type="Pfam" id="PF04042"/>
    </source>
</evidence>
<evidence type="ECO:0000256" key="2">
    <source>
        <dbReference type="ARBA" id="ARBA00009560"/>
    </source>
</evidence>
<evidence type="ECO:0000256" key="5">
    <source>
        <dbReference type="ARBA" id="ARBA00023125"/>
    </source>
</evidence>
<protein>
    <recommendedName>
        <fullName evidence="3">DNA polymerase epsilon subunit B</fullName>
    </recommendedName>
    <alternativeName>
        <fullName evidence="7">DNA polymerase II subunit 2</fullName>
    </alternativeName>
</protein>
<evidence type="ECO:0000313" key="12">
    <source>
        <dbReference type="Proteomes" id="UP000001744"/>
    </source>
</evidence>
<keyword evidence="5" id="KW-0238">DNA-binding</keyword>
<feature type="domain" description="DNA polymerase alpha/delta/epsilon subunit B" evidence="9">
    <location>
        <begin position="338"/>
        <end position="563"/>
    </location>
</feature>
<dbReference type="GO" id="GO:0008622">
    <property type="term" value="C:epsilon DNA polymerase complex"/>
    <property type="evidence" value="ECO:0000318"/>
    <property type="project" value="GO_Central"/>
</dbReference>
<dbReference type="Pfam" id="PF04042">
    <property type="entry name" value="DNA_pol_E_B"/>
    <property type="match status" value="1"/>
</dbReference>
<dbReference type="EMBL" id="KE651166">
    <property type="protein sequence ID" value="EEB07573.1"/>
    <property type="molecule type" value="Genomic_DNA"/>
</dbReference>
<dbReference type="eggNOG" id="KOG3818">
    <property type="taxonomic scope" value="Eukaryota"/>
</dbReference>
<comment type="subcellular location">
    <subcellularLocation>
        <location evidence="1">Nucleus</location>
    </subcellularLocation>
</comment>
<dbReference type="PANTHER" id="PTHR12708">
    <property type="entry name" value="DNA POLYMERASE EPSILON SUBUNIT B"/>
    <property type="match status" value="1"/>
</dbReference>
<accession>B6K0V2</accession>